<dbReference type="PANTHER" id="PTHR43166:SF9">
    <property type="entry name" value="GLUTAMATE_ASPARTATE IMPORT ATP-BINDING PROTEIN GLTL"/>
    <property type="match status" value="1"/>
</dbReference>
<dbReference type="InterPro" id="IPR003439">
    <property type="entry name" value="ABC_transporter-like_ATP-bd"/>
</dbReference>
<evidence type="ECO:0000259" key="11">
    <source>
        <dbReference type="PROSITE" id="PS50893"/>
    </source>
</evidence>
<dbReference type="OrthoDB" id="4283894at2"/>
<dbReference type="SMART" id="SM00382">
    <property type="entry name" value="AAA"/>
    <property type="match status" value="1"/>
</dbReference>
<accession>A0A1R4GB17</accession>
<dbReference type="Pfam" id="PF00005">
    <property type="entry name" value="ABC_tran"/>
    <property type="match status" value="1"/>
</dbReference>
<feature type="domain" description="ABC transporter" evidence="11">
    <location>
        <begin position="11"/>
        <end position="239"/>
    </location>
</feature>
<dbReference type="RefSeq" id="WP_086992491.1">
    <property type="nucleotide sequence ID" value="NZ_FUHU01000043.1"/>
</dbReference>
<dbReference type="PANTHER" id="PTHR43166">
    <property type="entry name" value="AMINO ACID IMPORT ATP-BINDING PROTEIN"/>
    <property type="match status" value="1"/>
</dbReference>
<dbReference type="InterPro" id="IPR030679">
    <property type="entry name" value="ABC_ATPase_HisP-typ"/>
</dbReference>
<keyword evidence="7" id="KW-0029">Amino-acid transport</keyword>
<dbReference type="GO" id="GO:0016887">
    <property type="term" value="F:ATP hydrolysis activity"/>
    <property type="evidence" value="ECO:0007669"/>
    <property type="project" value="InterPro"/>
</dbReference>
<dbReference type="PROSITE" id="PS00211">
    <property type="entry name" value="ABC_TRANSPORTER_1"/>
    <property type="match status" value="1"/>
</dbReference>
<dbReference type="GeneID" id="303173623"/>
<protein>
    <submittedName>
        <fullName evidence="12">Glutamine transport ATP-binding protein GlnQ (TC 3.A.1.3.2)</fullName>
    </submittedName>
</protein>
<dbReference type="Gene3D" id="3.40.50.300">
    <property type="entry name" value="P-loop containing nucleotide triphosphate hydrolases"/>
    <property type="match status" value="1"/>
</dbReference>
<proteinExistence type="inferred from homology"/>
<dbReference type="InterPro" id="IPR050086">
    <property type="entry name" value="MetN_ABC_transporter-like"/>
</dbReference>
<evidence type="ECO:0000256" key="2">
    <source>
        <dbReference type="ARBA" id="ARBA00005417"/>
    </source>
</evidence>
<comment type="function">
    <text evidence="9">Part of the ABC transporter FtsEX involved in cellular division. Has ATPase activity.</text>
</comment>
<evidence type="ECO:0000256" key="8">
    <source>
        <dbReference type="ARBA" id="ARBA00023136"/>
    </source>
</evidence>
<dbReference type="SUPFAM" id="SSF52540">
    <property type="entry name" value="P-loop containing nucleoside triphosphate hydrolases"/>
    <property type="match status" value="1"/>
</dbReference>
<comment type="subcellular location">
    <subcellularLocation>
        <location evidence="1">Cell membrane</location>
        <topology evidence="1">Peripheral membrane protein</topology>
    </subcellularLocation>
</comment>
<evidence type="ECO:0000256" key="7">
    <source>
        <dbReference type="ARBA" id="ARBA00022970"/>
    </source>
</evidence>
<keyword evidence="5" id="KW-0547">Nucleotide-binding</keyword>
<dbReference type="InterPro" id="IPR027417">
    <property type="entry name" value="P-loop_NTPase"/>
</dbReference>
<dbReference type="CDD" id="cd03262">
    <property type="entry name" value="ABC_HisP_GlnQ"/>
    <property type="match status" value="1"/>
</dbReference>
<gene>
    <name evidence="12" type="ORF">CZ674_10425</name>
</gene>
<keyword evidence="6 12" id="KW-0067">ATP-binding</keyword>
<keyword evidence="13" id="KW-1185">Reference proteome</keyword>
<dbReference type="GO" id="GO:0015424">
    <property type="term" value="F:ABC-type amino acid transporter activity"/>
    <property type="evidence" value="ECO:0007669"/>
    <property type="project" value="InterPro"/>
</dbReference>
<organism evidence="12 13">
    <name type="scientific">Agrococcus casei LMG 22410</name>
    <dbReference type="NCBI Taxonomy" id="1255656"/>
    <lineage>
        <taxon>Bacteria</taxon>
        <taxon>Bacillati</taxon>
        <taxon>Actinomycetota</taxon>
        <taxon>Actinomycetes</taxon>
        <taxon>Micrococcales</taxon>
        <taxon>Microbacteriaceae</taxon>
        <taxon>Agrococcus</taxon>
    </lineage>
</organism>
<dbReference type="GO" id="GO:0005886">
    <property type="term" value="C:plasma membrane"/>
    <property type="evidence" value="ECO:0007669"/>
    <property type="project" value="UniProtKB-SubCell"/>
</dbReference>
<comment type="similarity">
    <text evidence="2">Belongs to the ABC transporter superfamily.</text>
</comment>
<dbReference type="InterPro" id="IPR017871">
    <property type="entry name" value="ABC_transporter-like_CS"/>
</dbReference>
<dbReference type="InterPro" id="IPR003593">
    <property type="entry name" value="AAA+_ATPase"/>
</dbReference>
<evidence type="ECO:0000313" key="12">
    <source>
        <dbReference type="EMBL" id="SJM65338.1"/>
    </source>
</evidence>
<sequence>MTDHTTVQPKVALDNVYKAYGDNVVLDDVSLHVAEGEVVAIIGPSGAGKSTFLRCTNLLEQPDSGVIRIGTHTIDSSQKHTSRELEELRRTAGMVFQSFNLFPHLTALENVSLAQRRALGRSKSEADERSRALIDRVGLSDKYDSHPARLSGGQQQRVAIARALAMDPEVMLFDEPTSALDPEVGLEVLAVMQELAEEGMTMMVVTHEMEFARSVGDRLVVMADGGIIEEGEPNRALDP</sequence>
<evidence type="ECO:0000256" key="1">
    <source>
        <dbReference type="ARBA" id="ARBA00004202"/>
    </source>
</evidence>
<dbReference type="EMBL" id="FUHU01000043">
    <property type="protein sequence ID" value="SJM65338.1"/>
    <property type="molecule type" value="Genomic_DNA"/>
</dbReference>
<keyword evidence="4" id="KW-1003">Cell membrane</keyword>
<keyword evidence="3" id="KW-0813">Transport</keyword>
<dbReference type="Proteomes" id="UP000195787">
    <property type="component" value="Unassembled WGS sequence"/>
</dbReference>
<evidence type="ECO:0000256" key="6">
    <source>
        <dbReference type="ARBA" id="ARBA00022840"/>
    </source>
</evidence>
<comment type="subunit">
    <text evidence="10">Homodimer. Forms a membrane-associated complex with FtsX.</text>
</comment>
<reference evidence="12 13" key="1">
    <citation type="submission" date="2017-02" db="EMBL/GenBank/DDBJ databases">
        <authorList>
            <person name="Peterson S.W."/>
        </authorList>
    </citation>
    <scope>NUCLEOTIDE SEQUENCE [LARGE SCALE GENOMIC DNA]</scope>
    <source>
        <strain evidence="12 13">LMG 22410</strain>
    </source>
</reference>
<dbReference type="FunFam" id="3.40.50.300:FF:000056">
    <property type="entry name" value="Cell division ATP-binding protein FtsE"/>
    <property type="match status" value="1"/>
</dbReference>
<dbReference type="PIRSF" id="PIRSF039085">
    <property type="entry name" value="ABC_ATPase_HisP"/>
    <property type="match status" value="1"/>
</dbReference>
<evidence type="ECO:0000256" key="9">
    <source>
        <dbReference type="ARBA" id="ARBA00054718"/>
    </source>
</evidence>
<evidence type="ECO:0000256" key="5">
    <source>
        <dbReference type="ARBA" id="ARBA00022741"/>
    </source>
</evidence>
<dbReference type="AlphaFoldDB" id="A0A1R4GB17"/>
<evidence type="ECO:0000313" key="13">
    <source>
        <dbReference type="Proteomes" id="UP000195787"/>
    </source>
</evidence>
<name>A0A1R4GB17_9MICO</name>
<evidence type="ECO:0000256" key="4">
    <source>
        <dbReference type="ARBA" id="ARBA00022475"/>
    </source>
</evidence>
<evidence type="ECO:0000256" key="3">
    <source>
        <dbReference type="ARBA" id="ARBA00022448"/>
    </source>
</evidence>
<evidence type="ECO:0000256" key="10">
    <source>
        <dbReference type="ARBA" id="ARBA00063837"/>
    </source>
</evidence>
<keyword evidence="8" id="KW-0472">Membrane</keyword>
<dbReference type="PROSITE" id="PS50893">
    <property type="entry name" value="ABC_TRANSPORTER_2"/>
    <property type="match status" value="1"/>
</dbReference>
<dbReference type="GO" id="GO:0005524">
    <property type="term" value="F:ATP binding"/>
    <property type="evidence" value="ECO:0007669"/>
    <property type="project" value="UniProtKB-KW"/>
</dbReference>